<proteinExistence type="predicted"/>
<keyword evidence="3" id="KW-1185">Reference proteome</keyword>
<dbReference type="STRING" id="39946.B8BCD8"/>
<feature type="compositionally biased region" description="Basic and acidic residues" evidence="1">
    <location>
        <begin position="45"/>
        <end position="65"/>
    </location>
</feature>
<protein>
    <submittedName>
        <fullName evidence="2">Uncharacterized protein</fullName>
    </submittedName>
</protein>
<evidence type="ECO:0000256" key="1">
    <source>
        <dbReference type="SAM" id="MobiDB-lite"/>
    </source>
</evidence>
<dbReference type="AlphaFoldDB" id="B8BCD8"/>
<feature type="region of interest" description="Disordered" evidence="1">
    <location>
        <begin position="38"/>
        <end position="83"/>
    </location>
</feature>
<evidence type="ECO:0000313" key="3">
    <source>
        <dbReference type="Proteomes" id="UP000007015"/>
    </source>
</evidence>
<sequence>MEAETRKQKNPPGVRLASRIPSPIFRLSPLIRDAMPISLVGGGGGDDHNSGSSKRADDPKPRLEARMTTMRRQRRWWHATDSL</sequence>
<accession>B8BCD8</accession>
<reference evidence="2 3" key="1">
    <citation type="journal article" date="2005" name="PLoS Biol.">
        <title>The genomes of Oryza sativa: a history of duplications.</title>
        <authorList>
            <person name="Yu J."/>
            <person name="Wang J."/>
            <person name="Lin W."/>
            <person name="Li S."/>
            <person name="Li H."/>
            <person name="Zhou J."/>
            <person name="Ni P."/>
            <person name="Dong W."/>
            <person name="Hu S."/>
            <person name="Zeng C."/>
            <person name="Zhang J."/>
            <person name="Zhang Y."/>
            <person name="Li R."/>
            <person name="Xu Z."/>
            <person name="Li S."/>
            <person name="Li X."/>
            <person name="Zheng H."/>
            <person name="Cong L."/>
            <person name="Lin L."/>
            <person name="Yin J."/>
            <person name="Geng J."/>
            <person name="Li G."/>
            <person name="Shi J."/>
            <person name="Liu J."/>
            <person name="Lv H."/>
            <person name="Li J."/>
            <person name="Wang J."/>
            <person name="Deng Y."/>
            <person name="Ran L."/>
            <person name="Shi X."/>
            <person name="Wang X."/>
            <person name="Wu Q."/>
            <person name="Li C."/>
            <person name="Ren X."/>
            <person name="Wang J."/>
            <person name="Wang X."/>
            <person name="Li D."/>
            <person name="Liu D."/>
            <person name="Zhang X."/>
            <person name="Ji Z."/>
            <person name="Zhao W."/>
            <person name="Sun Y."/>
            <person name="Zhang Z."/>
            <person name="Bao J."/>
            <person name="Han Y."/>
            <person name="Dong L."/>
            <person name="Ji J."/>
            <person name="Chen P."/>
            <person name="Wu S."/>
            <person name="Liu J."/>
            <person name="Xiao Y."/>
            <person name="Bu D."/>
            <person name="Tan J."/>
            <person name="Yang L."/>
            <person name="Ye C."/>
            <person name="Zhang J."/>
            <person name="Xu J."/>
            <person name="Zhou Y."/>
            <person name="Yu Y."/>
            <person name="Zhang B."/>
            <person name="Zhuang S."/>
            <person name="Wei H."/>
            <person name="Liu B."/>
            <person name="Lei M."/>
            <person name="Yu H."/>
            <person name="Li Y."/>
            <person name="Xu H."/>
            <person name="Wei S."/>
            <person name="He X."/>
            <person name="Fang L."/>
            <person name="Zhang Z."/>
            <person name="Zhang Y."/>
            <person name="Huang X."/>
            <person name="Su Z."/>
            <person name="Tong W."/>
            <person name="Li J."/>
            <person name="Tong Z."/>
            <person name="Li S."/>
            <person name="Ye J."/>
            <person name="Wang L."/>
            <person name="Fang L."/>
            <person name="Lei T."/>
            <person name="Chen C."/>
            <person name="Chen H."/>
            <person name="Xu Z."/>
            <person name="Li H."/>
            <person name="Huang H."/>
            <person name="Zhang F."/>
            <person name="Xu H."/>
            <person name="Li N."/>
            <person name="Zhao C."/>
            <person name="Li S."/>
            <person name="Dong L."/>
            <person name="Huang Y."/>
            <person name="Li L."/>
            <person name="Xi Y."/>
            <person name="Qi Q."/>
            <person name="Li W."/>
            <person name="Zhang B."/>
            <person name="Hu W."/>
            <person name="Zhang Y."/>
            <person name="Tian X."/>
            <person name="Jiao Y."/>
            <person name="Liang X."/>
            <person name="Jin J."/>
            <person name="Gao L."/>
            <person name="Zheng W."/>
            <person name="Hao B."/>
            <person name="Liu S."/>
            <person name="Wang W."/>
            <person name="Yuan L."/>
            <person name="Cao M."/>
            <person name="McDermott J."/>
            <person name="Samudrala R."/>
            <person name="Wang J."/>
            <person name="Wong G.K."/>
            <person name="Yang H."/>
        </authorList>
    </citation>
    <scope>NUCLEOTIDE SEQUENCE [LARGE SCALE GENOMIC DNA]</scope>
    <source>
        <strain evidence="3">cv. 93-11</strain>
    </source>
</reference>
<dbReference type="HOGENOM" id="CLU_2546638_0_0_1"/>
<name>B8BCD8_ORYSI</name>
<dbReference type="Gramene" id="BGIOSGA028997-TA">
    <property type="protein sequence ID" value="BGIOSGA028997-PA"/>
    <property type="gene ID" value="BGIOSGA028997"/>
</dbReference>
<dbReference type="Proteomes" id="UP000007015">
    <property type="component" value="Chromosome 8"/>
</dbReference>
<gene>
    <name evidence="2" type="ORF">OsI_29871</name>
</gene>
<dbReference type="EMBL" id="CM000133">
    <property type="protein sequence ID" value="EEC83875.1"/>
    <property type="molecule type" value="Genomic_DNA"/>
</dbReference>
<organism evidence="2 3">
    <name type="scientific">Oryza sativa subsp. indica</name>
    <name type="common">Rice</name>
    <dbReference type="NCBI Taxonomy" id="39946"/>
    <lineage>
        <taxon>Eukaryota</taxon>
        <taxon>Viridiplantae</taxon>
        <taxon>Streptophyta</taxon>
        <taxon>Embryophyta</taxon>
        <taxon>Tracheophyta</taxon>
        <taxon>Spermatophyta</taxon>
        <taxon>Magnoliopsida</taxon>
        <taxon>Liliopsida</taxon>
        <taxon>Poales</taxon>
        <taxon>Poaceae</taxon>
        <taxon>BOP clade</taxon>
        <taxon>Oryzoideae</taxon>
        <taxon>Oryzeae</taxon>
        <taxon>Oryzinae</taxon>
        <taxon>Oryza</taxon>
        <taxon>Oryza sativa</taxon>
    </lineage>
</organism>
<evidence type="ECO:0000313" key="2">
    <source>
        <dbReference type="EMBL" id="EEC83875.1"/>
    </source>
</evidence>